<organism evidence="4 5">
    <name type="scientific">Chaetoceros tenuissimus</name>
    <dbReference type="NCBI Taxonomy" id="426638"/>
    <lineage>
        <taxon>Eukaryota</taxon>
        <taxon>Sar</taxon>
        <taxon>Stramenopiles</taxon>
        <taxon>Ochrophyta</taxon>
        <taxon>Bacillariophyta</taxon>
        <taxon>Coscinodiscophyceae</taxon>
        <taxon>Chaetocerotophycidae</taxon>
        <taxon>Chaetocerotales</taxon>
        <taxon>Chaetocerotaceae</taxon>
        <taxon>Chaetoceros</taxon>
    </lineage>
</organism>
<gene>
    <name evidence="4" type="ORF">CTEN210_07568</name>
</gene>
<dbReference type="PANTHER" id="PTHR45641">
    <property type="entry name" value="TETRATRICOPEPTIDE REPEAT PROTEIN (AFU_ORTHOLOGUE AFUA_6G03870)"/>
    <property type="match status" value="1"/>
</dbReference>
<dbReference type="Gene3D" id="1.25.40.10">
    <property type="entry name" value="Tetratricopeptide repeat domain"/>
    <property type="match status" value="3"/>
</dbReference>
<comment type="caution">
    <text evidence="4">The sequence shown here is derived from an EMBL/GenBank/DDBJ whole genome shotgun (WGS) entry which is preliminary data.</text>
</comment>
<evidence type="ECO:0000313" key="5">
    <source>
        <dbReference type="Proteomes" id="UP001054902"/>
    </source>
</evidence>
<feature type="repeat" description="TPR" evidence="3">
    <location>
        <begin position="605"/>
        <end position="638"/>
    </location>
</feature>
<dbReference type="Proteomes" id="UP001054902">
    <property type="component" value="Unassembled WGS sequence"/>
</dbReference>
<evidence type="ECO:0000256" key="3">
    <source>
        <dbReference type="PROSITE-ProRule" id="PRU00339"/>
    </source>
</evidence>
<dbReference type="EMBL" id="BLLK01000045">
    <property type="protein sequence ID" value="GFH51092.1"/>
    <property type="molecule type" value="Genomic_DNA"/>
</dbReference>
<keyword evidence="1" id="KW-0677">Repeat</keyword>
<keyword evidence="2 3" id="KW-0802">TPR repeat</keyword>
<accession>A0AAD3H587</accession>
<dbReference type="InterPro" id="IPR011990">
    <property type="entry name" value="TPR-like_helical_dom_sf"/>
</dbReference>
<reference evidence="4 5" key="1">
    <citation type="journal article" date="2021" name="Sci. Rep.">
        <title>The genome of the diatom Chaetoceros tenuissimus carries an ancient integrated fragment of an extant virus.</title>
        <authorList>
            <person name="Hongo Y."/>
            <person name="Kimura K."/>
            <person name="Takaki Y."/>
            <person name="Yoshida Y."/>
            <person name="Baba S."/>
            <person name="Kobayashi G."/>
            <person name="Nagasaki K."/>
            <person name="Hano T."/>
            <person name="Tomaru Y."/>
        </authorList>
    </citation>
    <scope>NUCLEOTIDE SEQUENCE [LARGE SCALE GENOMIC DNA]</scope>
    <source>
        <strain evidence="4 5">NIES-3715</strain>
    </source>
</reference>
<protein>
    <submittedName>
        <fullName evidence="4">Uncharacterized protein</fullName>
    </submittedName>
</protein>
<evidence type="ECO:0000313" key="4">
    <source>
        <dbReference type="EMBL" id="GFH51092.1"/>
    </source>
</evidence>
<proteinExistence type="predicted"/>
<evidence type="ECO:0000256" key="2">
    <source>
        <dbReference type="ARBA" id="ARBA00022803"/>
    </source>
</evidence>
<dbReference type="Pfam" id="PF13424">
    <property type="entry name" value="TPR_12"/>
    <property type="match status" value="2"/>
</dbReference>
<sequence>MKSISSISSIRSLQSSSMVMEKVLGGNASSSDLSRVQSNGIFATNMRRNKSGFSSISMPNMYSHDATCRVTSLDLDSSENSSKNFQFTDCSYDNSMEDNRISIGSLFFAVRDQVPKQPSFTEGMEFFSCPLFSNGTGPLGISKIHAESITCFNRGIKKVQEGDDRRGIVYFKQSCQTLEDSPCNLMTDILQAIYKLNIGHSHWRLKEIDLSISAYKGCATIFSKSYKEASSPREELRHLCLLSKWIGAAAINCIAVANLQTLPVDETLFSDKIRECEILLSSSVKTLKISSSHFSPLFGDDRFFELLATFSNNLGRVHYCADRLEAAYELYQESLELRSQMVRVYKPDVAVLFYNMGQVCNANQNYEKAFSFYNKFLSSINAEWGFGNETAVRGVLDLADVCLRMESGYDKAEEALSCCLVDRLSDSLKVQVLDKLGHILVLQSNLEKALEVFHESILVERQFRGEGSNINVVTKCYSIAMILTENGFLCEAHCIFEKTLKFLEDMKQVPSLEDFVKRTSIEIRNAMASIWKELDDFSKAEKELLIALELKREHYGPDHYELSSTLNSLGLVQYALGNFHSALNSFIQCRTIRTQSPESSTQSLLSITYNIAGIYKSIGEYELALSSFQEVLSAERSGPISDPQDIVNNFFQMFSVYKSMNREEEGIPHLREATRFCATYKAEISNELGITVYCALGNVLLMNDNKKEALELYTTSMKLFDWQEENFYLFSDKMNSMMLSKVTQNQPLVDSAPAA</sequence>
<name>A0AAD3H587_9STRA</name>
<keyword evidence="5" id="KW-1185">Reference proteome</keyword>
<evidence type="ECO:0000256" key="1">
    <source>
        <dbReference type="ARBA" id="ARBA00022737"/>
    </source>
</evidence>
<dbReference type="InterPro" id="IPR019734">
    <property type="entry name" value="TPR_rpt"/>
</dbReference>
<dbReference type="PROSITE" id="PS50005">
    <property type="entry name" value="TPR"/>
    <property type="match status" value="1"/>
</dbReference>
<dbReference type="Pfam" id="PF13181">
    <property type="entry name" value="TPR_8"/>
    <property type="match status" value="1"/>
</dbReference>
<dbReference type="PANTHER" id="PTHR45641:SF19">
    <property type="entry name" value="NEPHROCYSTIN-3"/>
    <property type="match status" value="1"/>
</dbReference>
<dbReference type="AlphaFoldDB" id="A0AAD3H587"/>
<dbReference type="SMART" id="SM00028">
    <property type="entry name" value="TPR"/>
    <property type="match status" value="9"/>
</dbReference>
<dbReference type="SUPFAM" id="SSF48452">
    <property type="entry name" value="TPR-like"/>
    <property type="match status" value="2"/>
</dbReference>